<dbReference type="Gene3D" id="1.10.8.500">
    <property type="entry name" value="HAMP domain in histidine kinase"/>
    <property type="match status" value="1"/>
</dbReference>
<dbReference type="Proteomes" id="UP001524587">
    <property type="component" value="Unassembled WGS sequence"/>
</dbReference>
<keyword evidence="4" id="KW-0472">Membrane</keyword>
<dbReference type="PROSITE" id="PS50111">
    <property type="entry name" value="CHEMOTAXIS_TRANSDUC_2"/>
    <property type="match status" value="1"/>
</dbReference>
<dbReference type="EMBL" id="JAMSKV010000001">
    <property type="protein sequence ID" value="MCQ8277234.1"/>
    <property type="molecule type" value="Genomic_DNA"/>
</dbReference>
<dbReference type="InterPro" id="IPR003660">
    <property type="entry name" value="HAMP_dom"/>
</dbReference>
<evidence type="ECO:0000259" key="5">
    <source>
        <dbReference type="PROSITE" id="PS50111"/>
    </source>
</evidence>
<keyword evidence="8" id="KW-1185">Reference proteome</keyword>
<evidence type="ECO:0000313" key="8">
    <source>
        <dbReference type="Proteomes" id="UP001524587"/>
    </source>
</evidence>
<evidence type="ECO:0000256" key="4">
    <source>
        <dbReference type="SAM" id="Phobius"/>
    </source>
</evidence>
<dbReference type="Gene3D" id="1.10.287.950">
    <property type="entry name" value="Methyl-accepting chemotaxis protein"/>
    <property type="match status" value="1"/>
</dbReference>
<dbReference type="CDD" id="cd06225">
    <property type="entry name" value="HAMP"/>
    <property type="match status" value="1"/>
</dbReference>
<feature type="domain" description="HAMP" evidence="6">
    <location>
        <begin position="211"/>
        <end position="264"/>
    </location>
</feature>
<evidence type="ECO:0000256" key="2">
    <source>
        <dbReference type="ARBA" id="ARBA00029447"/>
    </source>
</evidence>
<accession>A0ABT1W2Z7</accession>
<dbReference type="PANTHER" id="PTHR32089">
    <property type="entry name" value="METHYL-ACCEPTING CHEMOTAXIS PROTEIN MCPB"/>
    <property type="match status" value="1"/>
</dbReference>
<dbReference type="PANTHER" id="PTHR32089:SF112">
    <property type="entry name" value="LYSOZYME-LIKE PROTEIN-RELATED"/>
    <property type="match status" value="1"/>
</dbReference>
<protein>
    <submittedName>
        <fullName evidence="7">Methyl-accepting chemotaxis protein</fullName>
    </submittedName>
</protein>
<proteinExistence type="inferred from homology"/>
<dbReference type="Pfam" id="PF00015">
    <property type="entry name" value="MCPsignal"/>
    <property type="match status" value="1"/>
</dbReference>
<keyword evidence="4" id="KW-0812">Transmembrane</keyword>
<evidence type="ECO:0000256" key="3">
    <source>
        <dbReference type="PROSITE-ProRule" id="PRU00284"/>
    </source>
</evidence>
<dbReference type="SUPFAM" id="SSF58104">
    <property type="entry name" value="Methyl-accepting chemotaxis protein (MCP) signaling domain"/>
    <property type="match status" value="1"/>
</dbReference>
<gene>
    <name evidence="7" type="ORF">NFI95_02060</name>
</gene>
<sequence>MLQLSNMPIVRKIGVGFALIVACTACLGVVADRRIDMLTAAADTVSVQTLPGLNAIVALAYETMRFRQIEASLAISNASTAPADVAALADATRRIDAQFAAMASSPDPEIRRDGAAFADDWKAYVALNGTYVDQIKMGAISTPLESFRGPMRVTFDRFESRLTDTVTAMRARAGERAARDVAEASASRLLIVGLVLTVIALCVLIGWGMLLTISRPILALADHMRKLAGRDLHGLVPCTDRGDEIGAMASAVQVFKESMVHAATLEQTQAEDRHAREERTRTLEGLVGAFEARVAGMVDMLAAASTELEATAGEMSATVEKTGHQSNLVAEAARNADQGVQNVAAATEQLSLSVREITRRVAAGAERAGVVAEDARRTDAVVAQLADAAGRVGQIVDLISSIAAQTNLLALNATIEAARAGEAGKGFAVVASEVKSLAQQTAKATEGVGEQVAQIREATQAAVAALGAITTGIDDISRSSVMIAAAVEQQGAATGEIARNVQHTAGSTRAVTDNIVEVSRASQDNGSAATQVMASAGELSRQSEILNREVRQFLQQVRAA</sequence>
<feature type="transmembrane region" description="Helical" evidence="4">
    <location>
        <begin position="12"/>
        <end position="31"/>
    </location>
</feature>
<evidence type="ECO:0000259" key="6">
    <source>
        <dbReference type="PROSITE" id="PS50885"/>
    </source>
</evidence>
<dbReference type="Pfam" id="PF00672">
    <property type="entry name" value="HAMP"/>
    <property type="match status" value="1"/>
</dbReference>
<name>A0ABT1W2Z7_9PROT</name>
<dbReference type="SMART" id="SM00304">
    <property type="entry name" value="HAMP"/>
    <property type="match status" value="1"/>
</dbReference>
<keyword evidence="1 3" id="KW-0807">Transducer</keyword>
<evidence type="ECO:0000313" key="7">
    <source>
        <dbReference type="EMBL" id="MCQ8277234.1"/>
    </source>
</evidence>
<keyword evidence="4" id="KW-1133">Transmembrane helix</keyword>
<feature type="transmembrane region" description="Helical" evidence="4">
    <location>
        <begin position="189"/>
        <end position="210"/>
    </location>
</feature>
<comment type="similarity">
    <text evidence="2">Belongs to the methyl-accepting chemotaxis (MCP) protein family.</text>
</comment>
<organism evidence="7 8">
    <name type="scientific">Endosaccharibacter trunci</name>
    <dbReference type="NCBI Taxonomy" id="2812733"/>
    <lineage>
        <taxon>Bacteria</taxon>
        <taxon>Pseudomonadati</taxon>
        <taxon>Pseudomonadota</taxon>
        <taxon>Alphaproteobacteria</taxon>
        <taxon>Acetobacterales</taxon>
        <taxon>Acetobacteraceae</taxon>
        <taxon>Endosaccharibacter</taxon>
    </lineage>
</organism>
<evidence type="ECO:0000256" key="1">
    <source>
        <dbReference type="ARBA" id="ARBA00023224"/>
    </source>
</evidence>
<comment type="caution">
    <text evidence="7">The sequence shown here is derived from an EMBL/GenBank/DDBJ whole genome shotgun (WGS) entry which is preliminary data.</text>
</comment>
<dbReference type="SMART" id="SM00283">
    <property type="entry name" value="MA"/>
    <property type="match status" value="1"/>
</dbReference>
<feature type="domain" description="Methyl-accepting transducer" evidence="5">
    <location>
        <begin position="297"/>
        <end position="540"/>
    </location>
</feature>
<dbReference type="InterPro" id="IPR004089">
    <property type="entry name" value="MCPsignal_dom"/>
</dbReference>
<dbReference type="RefSeq" id="WP_422862670.1">
    <property type="nucleotide sequence ID" value="NZ_JAMSKV010000001.1"/>
</dbReference>
<dbReference type="PROSITE" id="PS50885">
    <property type="entry name" value="HAMP"/>
    <property type="match status" value="1"/>
</dbReference>
<reference evidence="7 8" key="1">
    <citation type="submission" date="2022-06" db="EMBL/GenBank/DDBJ databases">
        <title>Endosaccharibacter gen. nov., sp. nov., endophytic bacteria isolated from sugarcane.</title>
        <authorList>
            <person name="Pitiwittayakul N."/>
            <person name="Yukphan P."/>
            <person name="Charoenyingcharoen P."/>
            <person name="Tanasupawat S."/>
        </authorList>
    </citation>
    <scope>NUCLEOTIDE SEQUENCE [LARGE SCALE GENOMIC DNA]</scope>
    <source>
        <strain evidence="7 8">KSS8</strain>
    </source>
</reference>